<dbReference type="AlphaFoldDB" id="A0AAD9MAL6"/>
<comment type="pathway">
    <text evidence="2 14">Lipid metabolism; fatty acid biosynthesis.</text>
</comment>
<sequence>MGLKKKYLIAYNAASAAAWGVLLYQVAAVANSEGPAAVGLKLDEYTRTTQSFAVMEIVHSLLGVVPAPLFTTAMQVASRLILVWGIAKPFPELNASPCYTSMLVAWSLSEVVRYGYFVLKLTGAVPFALHWLRYSAFLVLYPVGISSECAMMILAFRGPAERLAPWYPWALAGVLASYVPGSCILYTHMLKQRNKYLGATTPGKSAGQTR</sequence>
<evidence type="ECO:0000256" key="4">
    <source>
        <dbReference type="ARBA" id="ARBA00013122"/>
    </source>
</evidence>
<comment type="function">
    <text evidence="14">Catalyzes the third of the four reactions of the long-chain fatty acids elongation cycle. This endoplasmic reticulum-bound enzymatic process, allows the addition of two carbons to the chain of long- and very long-chain fatty acids/VLCFAs per cycle. This enzyme catalyzes the dehydration of the 3-hydroxyacyl-CoA intermediate into trans-2,3-enoyl-CoA, within each cycle of fatty acid elongation. Thereby, it participates to the production of VLCFAs of different chain lengths that are involved in multiple biological processes as precursors of membrane lipids and lipid mediators.</text>
</comment>
<comment type="caution">
    <text evidence="15">The sequence shown here is derived from an EMBL/GenBank/DDBJ whole genome shotgun (WGS) entry which is preliminary data.</text>
</comment>
<proteinExistence type="inferred from homology"/>
<keyword evidence="6 14" id="KW-0812">Transmembrane</keyword>
<dbReference type="GO" id="GO:0030148">
    <property type="term" value="P:sphingolipid biosynthetic process"/>
    <property type="evidence" value="ECO:0007669"/>
    <property type="project" value="TreeGrafter"/>
</dbReference>
<keyword evidence="12 14" id="KW-0456">Lyase</keyword>
<dbReference type="EMBL" id="JAQQPM010000001">
    <property type="protein sequence ID" value="KAK2066873.1"/>
    <property type="molecule type" value="Genomic_DNA"/>
</dbReference>
<evidence type="ECO:0000256" key="10">
    <source>
        <dbReference type="ARBA" id="ARBA00023136"/>
    </source>
</evidence>
<comment type="caution">
    <text evidence="14">Lacks conserved residue(s) required for the propagation of feature annotation.</text>
</comment>
<evidence type="ECO:0000256" key="13">
    <source>
        <dbReference type="ARBA" id="ARBA00036671"/>
    </source>
</evidence>
<gene>
    <name evidence="15" type="ORF">P8C59_000653</name>
</gene>
<reference evidence="15" key="1">
    <citation type="journal article" date="2023" name="Mol. Plant Microbe Interact.">
        <title>Elucidating the Obligate Nature and Biological Capacity of an Invasive Fungal Corn Pathogen.</title>
        <authorList>
            <person name="MacCready J.S."/>
            <person name="Roggenkamp E.M."/>
            <person name="Gdanetz K."/>
            <person name="Chilvers M.I."/>
        </authorList>
    </citation>
    <scope>NUCLEOTIDE SEQUENCE</scope>
    <source>
        <strain evidence="15">PM02</strain>
    </source>
</reference>
<dbReference type="GO" id="GO:0005789">
    <property type="term" value="C:endoplasmic reticulum membrane"/>
    <property type="evidence" value="ECO:0007669"/>
    <property type="project" value="UniProtKB-SubCell"/>
</dbReference>
<dbReference type="Proteomes" id="UP001217918">
    <property type="component" value="Unassembled WGS sequence"/>
</dbReference>
<evidence type="ECO:0000256" key="5">
    <source>
        <dbReference type="ARBA" id="ARBA00022516"/>
    </source>
</evidence>
<evidence type="ECO:0000256" key="8">
    <source>
        <dbReference type="ARBA" id="ARBA00022989"/>
    </source>
</evidence>
<keyword evidence="8 14" id="KW-1133">Transmembrane helix</keyword>
<evidence type="ECO:0000256" key="11">
    <source>
        <dbReference type="ARBA" id="ARBA00023160"/>
    </source>
</evidence>
<evidence type="ECO:0000313" key="15">
    <source>
        <dbReference type="EMBL" id="KAK2066873.1"/>
    </source>
</evidence>
<protein>
    <recommendedName>
        <fullName evidence="4 14">Very-long-chain (3R)-3-hydroxyacyl-CoA dehydratase</fullName>
        <ecNumber evidence="4 14">4.2.1.134</ecNumber>
    </recommendedName>
</protein>
<dbReference type="InterPro" id="IPR007482">
    <property type="entry name" value="Tyr_Pase-like_PTPLA"/>
</dbReference>
<keyword evidence="5 14" id="KW-0444">Lipid biosynthesis</keyword>
<comment type="similarity">
    <text evidence="3 14">Belongs to the very long-chain fatty acids dehydratase HACD family.</text>
</comment>
<keyword evidence="10 14" id="KW-0472">Membrane</keyword>
<evidence type="ECO:0000256" key="12">
    <source>
        <dbReference type="ARBA" id="ARBA00023239"/>
    </source>
</evidence>
<evidence type="ECO:0000256" key="6">
    <source>
        <dbReference type="ARBA" id="ARBA00022692"/>
    </source>
</evidence>
<evidence type="ECO:0000256" key="2">
    <source>
        <dbReference type="ARBA" id="ARBA00005194"/>
    </source>
</evidence>
<comment type="catalytic activity">
    <reaction evidence="13 14">
        <text>a very-long-chain (3R)-3-hydroxyacyl-CoA = a very-long-chain (2E)-enoyl-CoA + H2O</text>
        <dbReference type="Rhea" id="RHEA:45812"/>
        <dbReference type="ChEBI" id="CHEBI:15377"/>
        <dbReference type="ChEBI" id="CHEBI:83728"/>
        <dbReference type="ChEBI" id="CHEBI:85440"/>
        <dbReference type="EC" id="4.2.1.134"/>
    </reaction>
</comment>
<comment type="subcellular location">
    <subcellularLocation>
        <location evidence="14">Endoplasmic reticulum membrane</location>
        <topology evidence="14">Multi-pass membrane protein</topology>
    </subcellularLocation>
    <subcellularLocation>
        <location evidence="1">Membrane</location>
        <topology evidence="1">Multi-pass membrane protein</topology>
    </subcellularLocation>
</comment>
<evidence type="ECO:0000256" key="7">
    <source>
        <dbReference type="ARBA" id="ARBA00022832"/>
    </source>
</evidence>
<accession>A0AAD9MAL6</accession>
<evidence type="ECO:0000256" key="14">
    <source>
        <dbReference type="RuleBase" id="RU363109"/>
    </source>
</evidence>
<dbReference type="GO" id="GO:0030497">
    <property type="term" value="P:fatty acid elongation"/>
    <property type="evidence" value="ECO:0007669"/>
    <property type="project" value="TreeGrafter"/>
</dbReference>
<feature type="transmembrane region" description="Helical" evidence="14">
    <location>
        <begin position="166"/>
        <end position="187"/>
    </location>
</feature>
<feature type="transmembrane region" description="Helical" evidence="14">
    <location>
        <begin position="139"/>
        <end position="160"/>
    </location>
</feature>
<dbReference type="GO" id="GO:0102158">
    <property type="term" value="F:very-long-chain (3R)-3-hydroxyacyl-CoA dehydratase activity"/>
    <property type="evidence" value="ECO:0007669"/>
    <property type="project" value="UniProtKB-EC"/>
</dbReference>
<keyword evidence="16" id="KW-1185">Reference proteome</keyword>
<keyword evidence="9 14" id="KW-0443">Lipid metabolism</keyword>
<keyword evidence="11 14" id="KW-0275">Fatty acid biosynthesis</keyword>
<keyword evidence="14" id="KW-0256">Endoplasmic reticulum</keyword>
<evidence type="ECO:0000313" key="16">
    <source>
        <dbReference type="Proteomes" id="UP001217918"/>
    </source>
</evidence>
<dbReference type="Pfam" id="PF04387">
    <property type="entry name" value="PTPLA"/>
    <property type="match status" value="1"/>
</dbReference>
<evidence type="ECO:0000256" key="1">
    <source>
        <dbReference type="ARBA" id="ARBA00004141"/>
    </source>
</evidence>
<dbReference type="PANTHER" id="PTHR11035:SF3">
    <property type="entry name" value="VERY-LONG-CHAIN (3R)-3-HYDROXYACYL-COA DEHYDRATASE"/>
    <property type="match status" value="1"/>
</dbReference>
<name>A0AAD9MAL6_9PEZI</name>
<evidence type="ECO:0000256" key="9">
    <source>
        <dbReference type="ARBA" id="ARBA00023098"/>
    </source>
</evidence>
<dbReference type="EC" id="4.2.1.134" evidence="4 14"/>
<keyword evidence="7 14" id="KW-0276">Fatty acid metabolism</keyword>
<dbReference type="PANTHER" id="PTHR11035">
    <property type="entry name" value="VERY-LONG-CHAIN (3R)-3-HYDROXYACYL-COA DEHYDRATASE"/>
    <property type="match status" value="1"/>
</dbReference>
<organism evidence="15 16">
    <name type="scientific">Phyllachora maydis</name>
    <dbReference type="NCBI Taxonomy" id="1825666"/>
    <lineage>
        <taxon>Eukaryota</taxon>
        <taxon>Fungi</taxon>
        <taxon>Dikarya</taxon>
        <taxon>Ascomycota</taxon>
        <taxon>Pezizomycotina</taxon>
        <taxon>Sordariomycetes</taxon>
        <taxon>Sordariomycetidae</taxon>
        <taxon>Phyllachorales</taxon>
        <taxon>Phyllachoraceae</taxon>
        <taxon>Phyllachora</taxon>
    </lineage>
</organism>
<dbReference type="GO" id="GO:0042761">
    <property type="term" value="P:very long-chain fatty acid biosynthetic process"/>
    <property type="evidence" value="ECO:0007669"/>
    <property type="project" value="TreeGrafter"/>
</dbReference>
<evidence type="ECO:0000256" key="3">
    <source>
        <dbReference type="ARBA" id="ARBA00007811"/>
    </source>
</evidence>